<feature type="compositionally biased region" description="Polar residues" evidence="1">
    <location>
        <begin position="74"/>
        <end position="88"/>
    </location>
</feature>
<dbReference type="InterPro" id="IPR045107">
    <property type="entry name" value="SAC3/GANP/THP3"/>
</dbReference>
<feature type="region of interest" description="Disordered" evidence="1">
    <location>
        <begin position="147"/>
        <end position="229"/>
    </location>
</feature>
<dbReference type="PROSITE" id="PS50250">
    <property type="entry name" value="PCI"/>
    <property type="match status" value="1"/>
</dbReference>
<feature type="region of interest" description="Disordered" evidence="1">
    <location>
        <begin position="1"/>
        <end position="107"/>
    </location>
</feature>
<reference evidence="3 4" key="1">
    <citation type="submission" date="2024-01" db="EMBL/GenBank/DDBJ databases">
        <title>The genomes of 5 underutilized Papilionoideae crops provide insights into root nodulation and disease resistance.</title>
        <authorList>
            <person name="Yuan L."/>
        </authorList>
    </citation>
    <scope>NUCLEOTIDE SEQUENCE [LARGE SCALE GENOMIC DNA]</scope>
    <source>
        <strain evidence="3">LY-2023</strain>
        <tissue evidence="3">Leaf</tissue>
    </source>
</reference>
<feature type="compositionally biased region" description="Polar residues" evidence="1">
    <location>
        <begin position="202"/>
        <end position="229"/>
    </location>
</feature>
<dbReference type="EMBL" id="JAYKXN010000003">
    <property type="protein sequence ID" value="KAK7303203.1"/>
    <property type="molecule type" value="Genomic_DNA"/>
</dbReference>
<dbReference type="GO" id="GO:0005737">
    <property type="term" value="C:cytoplasm"/>
    <property type="evidence" value="ECO:0007669"/>
    <property type="project" value="TreeGrafter"/>
</dbReference>
<dbReference type="Gene3D" id="1.25.40.990">
    <property type="match status" value="1"/>
</dbReference>
<accession>A0AAN9JQ54</accession>
<evidence type="ECO:0000259" key="2">
    <source>
        <dbReference type="PROSITE" id="PS50250"/>
    </source>
</evidence>
<sequence length="1495" mass="167974">MSSYRGFGKASGPTAPPKSQPTFGLNDSFPRPPSSHLPTPPPQPRPRFIESSSWSDGQKPLYKDLDAHAPERSTPATTFIVSRDSMSGVTARVSRFPNPERTRSPVSYADVDALGNSDQTVLRNKPTLVPSMLDSTPVNNANFSVHQVQSSVSPHISSQNPQYSSTKEFNSQGSKRTRSPPSPSANRQEIFNAVHRDFRRPSLSTPRSGSTSTVPRTAPQAQIHQKSFPSNVYEATISKPIISTAPKRTRSPPSFGANETLEGNSISSEDNAEREMLAKAKRLARFKVELGRSEQNNADVADLKAPANRHEQSVLEQKYVGGRIMDSASNFTNGQAIPESDNEGLETSNVIIGLCPDMCPESERGERERKGDLDQYERMDGDRNVTSGLLAVKKYTRTAEREASLIRPMPILQKTINYLLTLLDQPYDERFLGVYNFLWDRMRAVRMDLRMQHIFNQGSITMLEQMIRLHIIAMHELCEYTKGEGFSEGFDAHLNIEQMNKTSVELFQMYDDHRKKGINVSTEKEFRGYYALLKLDKHPGYKVEPAELSLEIAKMTPEIRQTPEVLFARSVARACRTCNFIAFFRLARKATYLQACLMHAHFAKLRTQALASLHSGLQNNQGLPVAHVAKWLAMEDESIEDLLEHHGFLLKTFEEPYIVKEGQFLNVDVDYPTKCSKLVHKKRSGRIIDDVTLPPVQAESLHVENIKEIQTRKTYKQKPQLVSAVVNDSSVQKLDEKISDSEAIFSPKDSKSGNASKEMQTVWDTGKDHNMLSVCPSQSGFPIPNIIHESPLLRNDIFNSINSDLTARDSPKRNLQFNIDIRPLEMIPKAAPPESSLGNSIYVPPPVAQSVSKDESLLIHQEHQDEVNEVRENCQDEEIAVAKLKFFLRLWRRRVSKLRMLREERQLASNAALDSIPLGPPIRHYIDQSGSFDKFDIDIAMRERYEKQEKSWSRLNVSDIVAGTLGRRNPDAKCLCWKIVLCSQMNRGYEMGAAGLWLTSKFMPSSDKDVVISSPGLVIWRKWIYSQSGIDPTCCLSVVRDTAFGNLDEAVSGAGAVLFLVSESISWEHQRTHLHNLLMSIHSGACLPLLILCGSYNERFSSAIINELGLQDIDKSRISGFLLVFLSENQHTEHFGGFLSDARLREGLQWLAGESPLQPNPGCVKVRDLVHTHLNSFSGLQDIARNDLGPNDYISLFNEALDCSSKEIIATANSNPTGWPCPEIGLLDKSCDEDRVVERYLPALEWSSNVKTEPILCALQKCKLPNFPDDLSWLARGSKVGHEIENQRIQLENCLIQYLTHTSKMMGIPLATKEARVTMQTCARLELCGSSYHVVPHWGMIFRRIFNWCLMALSSREISMAYISECHHVAHANETWLSSSYYPDVSLDEIISVSCNSPLPVNYQPIPETVQDLPQRGSNDVLHETNVNMRDAERNNVPLDKLGSMDTSSTYGLNNDNSVALVNGKPTKEADRLSKLLEQCNLLQDGIDKKLFVYF</sequence>
<feature type="domain" description="PCI" evidence="2">
    <location>
        <begin position="495"/>
        <end position="683"/>
    </location>
</feature>
<dbReference type="Proteomes" id="UP001359559">
    <property type="component" value="Unassembled WGS sequence"/>
</dbReference>
<organism evidence="3 4">
    <name type="scientific">Clitoria ternatea</name>
    <name type="common">Butterfly pea</name>
    <dbReference type="NCBI Taxonomy" id="43366"/>
    <lineage>
        <taxon>Eukaryota</taxon>
        <taxon>Viridiplantae</taxon>
        <taxon>Streptophyta</taxon>
        <taxon>Embryophyta</taxon>
        <taxon>Tracheophyta</taxon>
        <taxon>Spermatophyta</taxon>
        <taxon>Magnoliopsida</taxon>
        <taxon>eudicotyledons</taxon>
        <taxon>Gunneridae</taxon>
        <taxon>Pentapetalae</taxon>
        <taxon>rosids</taxon>
        <taxon>fabids</taxon>
        <taxon>Fabales</taxon>
        <taxon>Fabaceae</taxon>
        <taxon>Papilionoideae</taxon>
        <taxon>50 kb inversion clade</taxon>
        <taxon>NPAAA clade</taxon>
        <taxon>indigoferoid/millettioid clade</taxon>
        <taxon>Phaseoleae</taxon>
        <taxon>Clitoria</taxon>
    </lineage>
</organism>
<gene>
    <name evidence="3" type="ORF">RJT34_14105</name>
</gene>
<dbReference type="InterPro" id="IPR005062">
    <property type="entry name" value="SAC3/GANP/THP3_conserved"/>
</dbReference>
<feature type="compositionally biased region" description="Pro residues" evidence="1">
    <location>
        <begin position="30"/>
        <end position="45"/>
    </location>
</feature>
<dbReference type="FunFam" id="1.25.40.990:FF:000004">
    <property type="entry name" value="Putative peptidase C48 domain family protein"/>
    <property type="match status" value="1"/>
</dbReference>
<evidence type="ECO:0000313" key="4">
    <source>
        <dbReference type="Proteomes" id="UP001359559"/>
    </source>
</evidence>
<dbReference type="PANTHER" id="PTHR12436">
    <property type="entry name" value="80 KDA MCM3-ASSOCIATED PROTEIN"/>
    <property type="match status" value="1"/>
</dbReference>
<proteinExistence type="predicted"/>
<dbReference type="GO" id="GO:0006406">
    <property type="term" value="P:mRNA export from nucleus"/>
    <property type="evidence" value="ECO:0007669"/>
    <property type="project" value="TreeGrafter"/>
</dbReference>
<feature type="compositionally biased region" description="Polar residues" evidence="1">
    <location>
        <begin position="160"/>
        <end position="174"/>
    </location>
</feature>
<feature type="compositionally biased region" description="Basic and acidic residues" evidence="1">
    <location>
        <begin position="61"/>
        <end position="71"/>
    </location>
</feature>
<protein>
    <recommendedName>
        <fullName evidence="2">PCI domain-containing protein</fullName>
    </recommendedName>
</protein>
<feature type="compositionally biased region" description="Low complexity" evidence="1">
    <location>
        <begin position="147"/>
        <end position="159"/>
    </location>
</feature>
<evidence type="ECO:0000313" key="3">
    <source>
        <dbReference type="EMBL" id="KAK7303203.1"/>
    </source>
</evidence>
<dbReference type="GO" id="GO:0070390">
    <property type="term" value="C:transcription export complex 2"/>
    <property type="evidence" value="ECO:0007669"/>
    <property type="project" value="TreeGrafter"/>
</dbReference>
<evidence type="ECO:0000256" key="1">
    <source>
        <dbReference type="SAM" id="MobiDB-lite"/>
    </source>
</evidence>
<feature type="region of interest" description="Disordered" evidence="1">
    <location>
        <begin position="243"/>
        <end position="272"/>
    </location>
</feature>
<dbReference type="PANTHER" id="PTHR12436:SF17">
    <property type="entry name" value="SAC3 FAMILY PROTEIN B"/>
    <property type="match status" value="1"/>
</dbReference>
<name>A0AAN9JQ54_CLITE</name>
<dbReference type="InterPro" id="IPR000717">
    <property type="entry name" value="PCI_dom"/>
</dbReference>
<dbReference type="Pfam" id="PF03399">
    <property type="entry name" value="SAC3_GANP"/>
    <property type="match status" value="1"/>
</dbReference>
<comment type="caution">
    <text evidence="3">The sequence shown here is derived from an EMBL/GenBank/DDBJ whole genome shotgun (WGS) entry which is preliminary data.</text>
</comment>
<keyword evidence="4" id="KW-1185">Reference proteome</keyword>